<dbReference type="InterPro" id="IPR000086">
    <property type="entry name" value="NUDIX_hydrolase_dom"/>
</dbReference>
<dbReference type="PROSITE" id="PS00893">
    <property type="entry name" value="NUDIX_BOX"/>
    <property type="match status" value="1"/>
</dbReference>
<dbReference type="GO" id="GO:0016787">
    <property type="term" value="F:hydrolase activity"/>
    <property type="evidence" value="ECO:0007669"/>
    <property type="project" value="UniProtKB-KW"/>
</dbReference>
<dbReference type="Proteomes" id="UP000069902">
    <property type="component" value="Chromosome cPNK"/>
</dbReference>
<dbReference type="SUPFAM" id="SSF55811">
    <property type="entry name" value="Nudix"/>
    <property type="match status" value="1"/>
</dbReference>
<dbReference type="InterPro" id="IPR020084">
    <property type="entry name" value="NUDIX_hydrolase_CS"/>
</dbReference>
<feature type="domain" description="Nudix hydrolase" evidence="2">
    <location>
        <begin position="51"/>
        <end position="184"/>
    </location>
</feature>
<dbReference type="PATRIC" id="fig|389348.3.peg.1988"/>
<reference evidence="4" key="1">
    <citation type="submission" date="2015-09" db="EMBL/GenBank/DDBJ databases">
        <authorList>
            <person name="Bertelli C."/>
        </authorList>
    </citation>
    <scope>NUCLEOTIDE SEQUENCE [LARGE SCALE GENOMIC DNA]</scope>
    <source>
        <strain evidence="4">KNic</strain>
    </source>
</reference>
<dbReference type="EMBL" id="LN879502">
    <property type="protein sequence ID" value="CUI17378.1"/>
    <property type="molecule type" value="Genomic_DNA"/>
</dbReference>
<dbReference type="InParanoid" id="A0A0U5JFK4"/>
<keyword evidence="1 3" id="KW-0378">Hydrolase</keyword>
<dbReference type="STRING" id="389348.PNK_1771"/>
<protein>
    <submittedName>
        <fullName evidence="3">NUDIX hydrolase</fullName>
    </submittedName>
</protein>
<dbReference type="CDD" id="cd03674">
    <property type="entry name" value="NUDIX_Hydrolase"/>
    <property type="match status" value="1"/>
</dbReference>
<dbReference type="PANTHER" id="PTHR43736:SF1">
    <property type="entry name" value="DIHYDRONEOPTERIN TRIPHOSPHATE DIPHOSPHATASE"/>
    <property type="match status" value="1"/>
</dbReference>
<dbReference type="AlphaFoldDB" id="A0A0U5JFK4"/>
<dbReference type="PANTHER" id="PTHR43736">
    <property type="entry name" value="ADP-RIBOSE PYROPHOSPHATASE"/>
    <property type="match status" value="1"/>
</dbReference>
<dbReference type="Pfam" id="PF00293">
    <property type="entry name" value="NUDIX"/>
    <property type="match status" value="1"/>
</dbReference>
<organism evidence="3 4">
    <name type="scientific">Candidatus Protochlamydia naegleriophila</name>
    <dbReference type="NCBI Taxonomy" id="389348"/>
    <lineage>
        <taxon>Bacteria</taxon>
        <taxon>Pseudomonadati</taxon>
        <taxon>Chlamydiota</taxon>
        <taxon>Chlamydiia</taxon>
        <taxon>Parachlamydiales</taxon>
        <taxon>Parachlamydiaceae</taxon>
        <taxon>Candidatus Protochlamydia</taxon>
    </lineage>
</organism>
<sequence>MSETSNRSTIRNLVLALHPFDRQEREHIDFTIQWIDSGAGLFRLAKPAYPPIHLVSYFVIVDPEIDEFLLVDHKNAMLWLPPGGHVEPDEHPAAAVEREVMEELGIAANFFIRDPLFLTVTETVGSLESHTDISLWYVLKSKKGMEFNYDREEFEKIAWFKSEHIPYAQSDPHLKRFMHKWQNHFLSISVS</sequence>
<dbReference type="RefSeq" id="WP_032124065.1">
    <property type="nucleotide sequence ID" value="NZ_LN879502.1"/>
</dbReference>
<proteinExistence type="predicted"/>
<dbReference type="PROSITE" id="PS51462">
    <property type="entry name" value="NUDIX"/>
    <property type="match status" value="1"/>
</dbReference>
<gene>
    <name evidence="3" type="ORF">PNK_1771</name>
</gene>
<evidence type="ECO:0000313" key="4">
    <source>
        <dbReference type="Proteomes" id="UP000069902"/>
    </source>
</evidence>
<dbReference type="InterPro" id="IPR015797">
    <property type="entry name" value="NUDIX_hydrolase-like_dom_sf"/>
</dbReference>
<dbReference type="Gene3D" id="3.90.79.10">
    <property type="entry name" value="Nucleoside Triphosphate Pyrophosphohydrolase"/>
    <property type="match status" value="1"/>
</dbReference>
<evidence type="ECO:0000313" key="3">
    <source>
        <dbReference type="EMBL" id="CUI17378.1"/>
    </source>
</evidence>
<accession>A0A0U5JFK4</accession>
<evidence type="ECO:0000256" key="1">
    <source>
        <dbReference type="ARBA" id="ARBA00022801"/>
    </source>
</evidence>
<name>A0A0U5JFK4_9BACT</name>
<keyword evidence="4" id="KW-1185">Reference proteome</keyword>
<dbReference type="KEGG" id="pnl:PNK_1771"/>
<evidence type="ECO:0000259" key="2">
    <source>
        <dbReference type="PROSITE" id="PS51462"/>
    </source>
</evidence>